<dbReference type="InterPro" id="IPR029064">
    <property type="entry name" value="Ribosomal_eL30-like_sf"/>
</dbReference>
<dbReference type="Proteomes" id="UP001596174">
    <property type="component" value="Unassembled WGS sequence"/>
</dbReference>
<dbReference type="RefSeq" id="WP_380578482.1">
    <property type="nucleotide sequence ID" value="NZ_JBHSQJ010000002.1"/>
</dbReference>
<accession>A0ABW1FV68</accession>
<dbReference type="InterPro" id="IPR041289">
    <property type="entry name" value="Bact_RF_family3"/>
</dbReference>
<dbReference type="Pfam" id="PF18845">
    <property type="entry name" value="baeRF_family3"/>
    <property type="match status" value="1"/>
</dbReference>
<gene>
    <name evidence="1" type="ORF">ACFP3V_00690</name>
</gene>
<dbReference type="Gene3D" id="3.30.1330.30">
    <property type="match status" value="1"/>
</dbReference>
<dbReference type="EMBL" id="JBHSQJ010000002">
    <property type="protein sequence ID" value="MFC5905742.1"/>
    <property type="molecule type" value="Genomic_DNA"/>
</dbReference>
<protein>
    <submittedName>
        <fullName evidence="1">Chemotaxis protein</fullName>
    </submittedName>
</protein>
<evidence type="ECO:0000313" key="2">
    <source>
        <dbReference type="Proteomes" id="UP001596174"/>
    </source>
</evidence>
<sequence>MEEQALTPDVLKSLRATQPYPVLSLTMPTHHRPDHGQDPVRLRNLVTEAVRRLEADPQVSRDARMALKAQLERAVADADLRGSDQGMVLFVNGQGSEVWHLPRWVPERVVFSDSYLTRNLVAAKAQAAPFWLVVVSAEKAELWRGVDGVLHPHTDQGFPLTPEPVQSDPERLERIGDTPSVYQDETTRGFLRRVDDAVAKLLGEEPLPYFLVGPAAALTQLAHRAGKGQQPAGKLAKSGLVGATPAVLAEEIKPMLAEYGQRRTQEVLGRLDQAMGRKTFAAGLDEIWESVSTGRVELLAVEEDFRLTARMDRGHLVPLLDGEVGPDVREDVVDEIVETALNTDAEVVFVPNGTLDQHQHMAAVLRY</sequence>
<dbReference type="SUPFAM" id="SSF55315">
    <property type="entry name" value="L30e-like"/>
    <property type="match status" value="1"/>
</dbReference>
<name>A0ABW1FV68_9ACTN</name>
<comment type="caution">
    <text evidence="1">The sequence shown here is derived from an EMBL/GenBank/DDBJ whole genome shotgun (WGS) entry which is preliminary data.</text>
</comment>
<proteinExistence type="predicted"/>
<reference evidence="2" key="1">
    <citation type="journal article" date="2019" name="Int. J. Syst. Evol. Microbiol.">
        <title>The Global Catalogue of Microorganisms (GCM) 10K type strain sequencing project: providing services to taxonomists for standard genome sequencing and annotation.</title>
        <authorList>
            <consortium name="The Broad Institute Genomics Platform"/>
            <consortium name="The Broad Institute Genome Sequencing Center for Infectious Disease"/>
            <person name="Wu L."/>
            <person name="Ma J."/>
        </authorList>
    </citation>
    <scope>NUCLEOTIDE SEQUENCE [LARGE SCALE GENOMIC DNA]</scope>
    <source>
        <strain evidence="2">JCM 4816</strain>
    </source>
</reference>
<evidence type="ECO:0000313" key="1">
    <source>
        <dbReference type="EMBL" id="MFC5905742.1"/>
    </source>
</evidence>
<keyword evidence="2" id="KW-1185">Reference proteome</keyword>
<organism evidence="1 2">
    <name type="scientific">Streptacidiphilus monticola</name>
    <dbReference type="NCBI Taxonomy" id="2161674"/>
    <lineage>
        <taxon>Bacteria</taxon>
        <taxon>Bacillati</taxon>
        <taxon>Actinomycetota</taxon>
        <taxon>Actinomycetes</taxon>
        <taxon>Kitasatosporales</taxon>
        <taxon>Streptomycetaceae</taxon>
        <taxon>Streptacidiphilus</taxon>
    </lineage>
</organism>